<accession>A0A5J4VT20</accession>
<evidence type="ECO:0000256" key="1">
    <source>
        <dbReference type="SAM" id="MobiDB-lite"/>
    </source>
</evidence>
<dbReference type="AlphaFoldDB" id="A0A5J4VT20"/>
<feature type="compositionally biased region" description="Basic residues" evidence="1">
    <location>
        <begin position="176"/>
        <end position="186"/>
    </location>
</feature>
<sequence>MTKNSHILMEIDIDQEGRDINPPQLKAKINQALFNRKNDFGVMKSYLLKYISKQDASQHHLGYRERQIEVQEEILRHAKGEIISTTDWRKFLKVVDIDLKLDAGRLQSPVSDTEEQNKEKDQSTAFWNNPRKRYKQDDRSNSGGSNWNFQSRYNNRDDFRSQDRGERGGRGDFRGRGYRGNRGGHN</sequence>
<gene>
    <name evidence="2" type="ORF">EZS28_018911</name>
</gene>
<reference evidence="2 3" key="1">
    <citation type="submission" date="2019-03" db="EMBL/GenBank/DDBJ databases">
        <title>Single cell metagenomics reveals metabolic interactions within the superorganism composed of flagellate Streblomastix strix and complex community of Bacteroidetes bacteria on its surface.</title>
        <authorList>
            <person name="Treitli S.C."/>
            <person name="Kolisko M."/>
            <person name="Husnik F."/>
            <person name="Keeling P."/>
            <person name="Hampl V."/>
        </authorList>
    </citation>
    <scope>NUCLEOTIDE SEQUENCE [LARGE SCALE GENOMIC DNA]</scope>
    <source>
        <strain evidence="2">ST1C</strain>
    </source>
</reference>
<organism evidence="2 3">
    <name type="scientific">Streblomastix strix</name>
    <dbReference type="NCBI Taxonomy" id="222440"/>
    <lineage>
        <taxon>Eukaryota</taxon>
        <taxon>Metamonada</taxon>
        <taxon>Preaxostyla</taxon>
        <taxon>Oxymonadida</taxon>
        <taxon>Streblomastigidae</taxon>
        <taxon>Streblomastix</taxon>
    </lineage>
</organism>
<evidence type="ECO:0000313" key="2">
    <source>
        <dbReference type="EMBL" id="KAA6385559.1"/>
    </source>
</evidence>
<comment type="caution">
    <text evidence="2">The sequence shown here is derived from an EMBL/GenBank/DDBJ whole genome shotgun (WGS) entry which is preliminary data.</text>
</comment>
<feature type="compositionally biased region" description="Polar residues" evidence="1">
    <location>
        <begin position="141"/>
        <end position="153"/>
    </location>
</feature>
<protein>
    <submittedName>
        <fullName evidence="2">Uncharacterized protein</fullName>
    </submittedName>
</protein>
<feature type="region of interest" description="Disordered" evidence="1">
    <location>
        <begin position="108"/>
        <end position="186"/>
    </location>
</feature>
<dbReference type="Proteomes" id="UP000324800">
    <property type="component" value="Unassembled WGS sequence"/>
</dbReference>
<feature type="compositionally biased region" description="Basic and acidic residues" evidence="1">
    <location>
        <begin position="154"/>
        <end position="175"/>
    </location>
</feature>
<dbReference type="EMBL" id="SNRW01005212">
    <property type="protein sequence ID" value="KAA6385559.1"/>
    <property type="molecule type" value="Genomic_DNA"/>
</dbReference>
<name>A0A5J4VT20_9EUKA</name>
<proteinExistence type="predicted"/>
<evidence type="ECO:0000313" key="3">
    <source>
        <dbReference type="Proteomes" id="UP000324800"/>
    </source>
</evidence>